<comment type="caution">
    <text evidence="1">The sequence shown here is derived from an EMBL/GenBank/DDBJ whole genome shotgun (WGS) entry which is preliminary data.</text>
</comment>
<dbReference type="Proteomes" id="UP001201262">
    <property type="component" value="Unassembled WGS sequence"/>
</dbReference>
<accession>A0AAD4Q477</accession>
<proteinExistence type="predicted"/>
<name>A0AAD4Q477_9EURO</name>
<dbReference type="RefSeq" id="XP_046078500.1">
    <property type="nucleotide sequence ID" value="XM_046219694.1"/>
</dbReference>
<organism evidence="1 2">
    <name type="scientific">Talaromyces proteolyticus</name>
    <dbReference type="NCBI Taxonomy" id="1131652"/>
    <lineage>
        <taxon>Eukaryota</taxon>
        <taxon>Fungi</taxon>
        <taxon>Dikarya</taxon>
        <taxon>Ascomycota</taxon>
        <taxon>Pezizomycotina</taxon>
        <taxon>Eurotiomycetes</taxon>
        <taxon>Eurotiomycetidae</taxon>
        <taxon>Eurotiales</taxon>
        <taxon>Trichocomaceae</taxon>
        <taxon>Talaromyces</taxon>
        <taxon>Talaromyces sect. Bacilispori</taxon>
    </lineage>
</organism>
<protein>
    <submittedName>
        <fullName evidence="1">Uncharacterized protein</fullName>
    </submittedName>
</protein>
<keyword evidence="2" id="KW-1185">Reference proteome</keyword>
<dbReference type="EMBL" id="JAJTJA010000001">
    <property type="protein sequence ID" value="KAH8705879.1"/>
    <property type="molecule type" value="Genomic_DNA"/>
</dbReference>
<evidence type="ECO:0000313" key="1">
    <source>
        <dbReference type="EMBL" id="KAH8705879.1"/>
    </source>
</evidence>
<gene>
    <name evidence="1" type="ORF">BGW36DRAFT_422413</name>
</gene>
<dbReference type="AlphaFoldDB" id="A0AAD4Q477"/>
<reference evidence="1" key="1">
    <citation type="submission" date="2021-12" db="EMBL/GenBank/DDBJ databases">
        <title>Convergent genome expansion in fungi linked to evolution of root-endophyte symbiosis.</title>
        <authorList>
            <consortium name="DOE Joint Genome Institute"/>
            <person name="Ke Y.-H."/>
            <person name="Bonito G."/>
            <person name="Liao H.-L."/>
            <person name="Looney B."/>
            <person name="Rojas-Flechas A."/>
            <person name="Nash J."/>
            <person name="Hameed K."/>
            <person name="Schadt C."/>
            <person name="Martin F."/>
            <person name="Crous P.W."/>
            <person name="Miettinen O."/>
            <person name="Magnuson J.K."/>
            <person name="Labbe J."/>
            <person name="Jacobson D."/>
            <person name="Doktycz M.J."/>
            <person name="Veneault-Fourrey C."/>
            <person name="Kuo A."/>
            <person name="Mondo S."/>
            <person name="Calhoun S."/>
            <person name="Riley R."/>
            <person name="Ohm R."/>
            <person name="LaButti K."/>
            <person name="Andreopoulos B."/>
            <person name="Pangilinan J."/>
            <person name="Nolan M."/>
            <person name="Tritt A."/>
            <person name="Clum A."/>
            <person name="Lipzen A."/>
            <person name="Daum C."/>
            <person name="Barry K."/>
            <person name="Grigoriev I.V."/>
            <person name="Vilgalys R."/>
        </authorList>
    </citation>
    <scope>NUCLEOTIDE SEQUENCE</scope>
    <source>
        <strain evidence="1">PMI_201</strain>
    </source>
</reference>
<sequence length="64" mass="7321">MDLMDYSSKVVDQVTRQAVGKFWYGDRASAMKYITAYFPSWILDSFVLKHTGLDVIASEQQKAL</sequence>
<dbReference type="GeneID" id="70249981"/>
<evidence type="ECO:0000313" key="2">
    <source>
        <dbReference type="Proteomes" id="UP001201262"/>
    </source>
</evidence>